<evidence type="ECO:0008006" key="3">
    <source>
        <dbReference type="Google" id="ProtNLM"/>
    </source>
</evidence>
<keyword evidence="2" id="KW-1185">Reference proteome</keyword>
<evidence type="ECO:0000313" key="2">
    <source>
        <dbReference type="Proteomes" id="UP000305675"/>
    </source>
</evidence>
<organism evidence="1 2">
    <name type="scientific">Ferrimonas aestuarii</name>
    <dbReference type="NCBI Taxonomy" id="2569539"/>
    <lineage>
        <taxon>Bacteria</taxon>
        <taxon>Pseudomonadati</taxon>
        <taxon>Pseudomonadota</taxon>
        <taxon>Gammaproteobacteria</taxon>
        <taxon>Alteromonadales</taxon>
        <taxon>Ferrimonadaceae</taxon>
        <taxon>Ferrimonas</taxon>
    </lineage>
</organism>
<dbReference type="Proteomes" id="UP000305675">
    <property type="component" value="Unassembled WGS sequence"/>
</dbReference>
<dbReference type="EMBL" id="SWCJ01000002">
    <property type="protein sequence ID" value="TKB57350.1"/>
    <property type="molecule type" value="Genomic_DNA"/>
</dbReference>
<dbReference type="AlphaFoldDB" id="A0A4U1BRF7"/>
<evidence type="ECO:0000313" key="1">
    <source>
        <dbReference type="EMBL" id="TKB57350.1"/>
    </source>
</evidence>
<reference evidence="1 2" key="1">
    <citation type="submission" date="2019-04" db="EMBL/GenBank/DDBJ databases">
        <authorList>
            <person name="Hwang J.C."/>
        </authorList>
    </citation>
    <scope>NUCLEOTIDE SEQUENCE [LARGE SCALE GENOMIC DNA]</scope>
    <source>
        <strain evidence="1 2">IMCC35002</strain>
    </source>
</reference>
<gene>
    <name evidence="1" type="ORF">FCL42_03470</name>
</gene>
<name>A0A4U1BRF7_9GAMM</name>
<proteinExistence type="predicted"/>
<comment type="caution">
    <text evidence="1">The sequence shown here is derived from an EMBL/GenBank/DDBJ whole genome shotgun (WGS) entry which is preliminary data.</text>
</comment>
<dbReference type="RefSeq" id="WP_136861996.1">
    <property type="nucleotide sequence ID" value="NZ_SWCJ01000002.1"/>
</dbReference>
<protein>
    <recommendedName>
        <fullName evidence="3">Polyketide cyclase / dehydrase and lipid transport</fullName>
    </recommendedName>
</protein>
<dbReference type="OrthoDB" id="5458416at2"/>
<sequence>MPRSGGDVIIRAKNSKCFSAEIALGYQVEQVMPLLCPVKERDWVPGWEPLMLWSDCGAIETGCTYTTVDPLGVAIWQVLHYRLELGQIELMKVVADQMLTHIQLDVVSAPKGCKLKLNYRFTAVGDRGINYLRRFDDLKWQQFVERWQQGIERYLNSHCENASAI</sequence>
<accession>A0A4U1BRF7</accession>